<feature type="transmembrane region" description="Helical" evidence="2">
    <location>
        <begin position="110"/>
        <end position="128"/>
    </location>
</feature>
<dbReference type="InterPro" id="IPR006201">
    <property type="entry name" value="Neur_channel"/>
</dbReference>
<dbReference type="FunFam" id="1.20.58.390:FF:000136">
    <property type="entry name" value="Ligand-Gated ion Channel"/>
    <property type="match status" value="1"/>
</dbReference>
<organism evidence="3 4">
    <name type="scientific">Panagrolaimus superbus</name>
    <dbReference type="NCBI Taxonomy" id="310955"/>
    <lineage>
        <taxon>Eukaryota</taxon>
        <taxon>Metazoa</taxon>
        <taxon>Ecdysozoa</taxon>
        <taxon>Nematoda</taxon>
        <taxon>Chromadorea</taxon>
        <taxon>Rhabditida</taxon>
        <taxon>Tylenchina</taxon>
        <taxon>Panagrolaimomorpha</taxon>
        <taxon>Panagrolaimoidea</taxon>
        <taxon>Panagrolaimidae</taxon>
        <taxon>Panagrolaimus</taxon>
    </lineage>
</organism>
<evidence type="ECO:0000256" key="1">
    <source>
        <dbReference type="ARBA" id="ARBA00004141"/>
    </source>
</evidence>
<dbReference type="GO" id="GO:0005230">
    <property type="term" value="F:extracellular ligand-gated monoatomic ion channel activity"/>
    <property type="evidence" value="ECO:0007669"/>
    <property type="project" value="InterPro"/>
</dbReference>
<feature type="transmembrane region" description="Helical" evidence="2">
    <location>
        <begin position="317"/>
        <end position="337"/>
    </location>
</feature>
<dbReference type="Proteomes" id="UP000887577">
    <property type="component" value="Unplaced"/>
</dbReference>
<protein>
    <submittedName>
        <fullName evidence="4">Uncharacterized protein</fullName>
    </submittedName>
</protein>
<evidence type="ECO:0000313" key="3">
    <source>
        <dbReference type="Proteomes" id="UP000887577"/>
    </source>
</evidence>
<keyword evidence="2" id="KW-0812">Transmembrane</keyword>
<accession>A0A914YSE4</accession>
<feature type="transmembrane region" description="Helical" evidence="2">
    <location>
        <begin position="75"/>
        <end position="98"/>
    </location>
</feature>
<sequence length="338" mass="39346">MYICNNDHFKVGSWSYQADYVRIIADERDVFLGDFYDNQEWLLVDATVDNGTLTYLENETFSMVYVNIIIKRQSFYYVFNLVFPTTLVGLVAVVGFHAPINATGRRESKFRLGIMTLLSLSVMLLMLVDEMKFAFESIPGQRGSFSEVPVIGIYYMSLIFLISVATCTTSIFVHLEKYALRNQHFTAIPWVLRFLAAKKLFCCYVPRGLNFNKGDETRRNKNIQMRSNHSSLDSAAFRTLIPTQLNFTEYQQQAQEQIITETVLSAQPIVPPQDNQKLDLLISLMREFLQVKREVRSFHTLPVYWERVIKRLENISLCFYISLIALNLLMFLFPEVWY</sequence>
<dbReference type="Gene3D" id="1.20.58.390">
    <property type="entry name" value="Neurotransmitter-gated ion-channel transmembrane domain"/>
    <property type="match status" value="1"/>
</dbReference>
<proteinExistence type="predicted"/>
<reference evidence="4" key="1">
    <citation type="submission" date="2022-11" db="UniProtKB">
        <authorList>
            <consortium name="WormBaseParasite"/>
        </authorList>
    </citation>
    <scope>IDENTIFICATION</scope>
</reference>
<feature type="transmembrane region" description="Helical" evidence="2">
    <location>
        <begin position="148"/>
        <end position="173"/>
    </location>
</feature>
<evidence type="ECO:0000313" key="4">
    <source>
        <dbReference type="WBParaSite" id="PSU_v2.g3637.t1"/>
    </source>
</evidence>
<keyword evidence="2" id="KW-0472">Membrane</keyword>
<dbReference type="GO" id="GO:0016020">
    <property type="term" value="C:membrane"/>
    <property type="evidence" value="ECO:0007669"/>
    <property type="project" value="UniProtKB-SubCell"/>
</dbReference>
<dbReference type="PANTHER" id="PTHR18945">
    <property type="entry name" value="NEUROTRANSMITTER GATED ION CHANNEL"/>
    <property type="match status" value="1"/>
</dbReference>
<evidence type="ECO:0000256" key="2">
    <source>
        <dbReference type="SAM" id="Phobius"/>
    </source>
</evidence>
<dbReference type="InterPro" id="IPR036719">
    <property type="entry name" value="Neuro-gated_channel_TM_sf"/>
</dbReference>
<name>A0A914YSE4_9BILA</name>
<dbReference type="WBParaSite" id="PSU_v2.g3637.t1">
    <property type="protein sequence ID" value="PSU_v2.g3637.t1"/>
    <property type="gene ID" value="PSU_v2.g3637"/>
</dbReference>
<dbReference type="AlphaFoldDB" id="A0A914YSE4"/>
<dbReference type="SUPFAM" id="SSF63712">
    <property type="entry name" value="Nicotinic receptor ligand binding domain-like"/>
    <property type="match status" value="1"/>
</dbReference>
<keyword evidence="2" id="KW-1133">Transmembrane helix</keyword>
<comment type="subcellular location">
    <subcellularLocation>
        <location evidence="1">Membrane</location>
        <topology evidence="1">Multi-pass membrane protein</topology>
    </subcellularLocation>
</comment>
<dbReference type="GO" id="GO:0004888">
    <property type="term" value="F:transmembrane signaling receptor activity"/>
    <property type="evidence" value="ECO:0007669"/>
    <property type="project" value="InterPro"/>
</dbReference>
<dbReference type="InterPro" id="IPR036734">
    <property type="entry name" value="Neur_chan_lig-bd_sf"/>
</dbReference>
<dbReference type="InterPro" id="IPR038050">
    <property type="entry name" value="Neuro_actylchol_rec"/>
</dbReference>
<dbReference type="SUPFAM" id="SSF90112">
    <property type="entry name" value="Neurotransmitter-gated ion-channel transmembrane pore"/>
    <property type="match status" value="1"/>
</dbReference>
<keyword evidence="3" id="KW-1185">Reference proteome</keyword>